<evidence type="ECO:0000256" key="2">
    <source>
        <dbReference type="ARBA" id="ARBA00022741"/>
    </source>
</evidence>
<keyword evidence="1" id="KW-0813">Transport</keyword>
<dbReference type="InterPro" id="IPR003593">
    <property type="entry name" value="AAA+_ATPase"/>
</dbReference>
<dbReference type="GO" id="GO:0055085">
    <property type="term" value="P:transmembrane transport"/>
    <property type="evidence" value="ECO:0007669"/>
    <property type="project" value="UniProtKB-ARBA"/>
</dbReference>
<evidence type="ECO:0000256" key="1">
    <source>
        <dbReference type="ARBA" id="ARBA00022448"/>
    </source>
</evidence>
<protein>
    <submittedName>
        <fullName evidence="5">Putative ABC transporter ATP-binding protein</fullName>
    </submittedName>
</protein>
<dbReference type="Proteomes" id="UP000035034">
    <property type="component" value="Unassembled WGS sequence"/>
</dbReference>
<dbReference type="InterPro" id="IPR003439">
    <property type="entry name" value="ABC_transporter-like_ATP-bd"/>
</dbReference>
<keyword evidence="2" id="KW-0547">Nucleotide-binding</keyword>
<organism evidence="5 6">
    <name type="scientific">Gordonia effusa NBRC 100432</name>
    <dbReference type="NCBI Taxonomy" id="1077974"/>
    <lineage>
        <taxon>Bacteria</taxon>
        <taxon>Bacillati</taxon>
        <taxon>Actinomycetota</taxon>
        <taxon>Actinomycetes</taxon>
        <taxon>Mycobacteriales</taxon>
        <taxon>Gordoniaceae</taxon>
        <taxon>Gordonia</taxon>
    </lineage>
</organism>
<gene>
    <name evidence="5" type="ORF">GOEFS_047_00010</name>
</gene>
<evidence type="ECO:0000256" key="3">
    <source>
        <dbReference type="ARBA" id="ARBA00022840"/>
    </source>
</evidence>
<dbReference type="CDD" id="cd03257">
    <property type="entry name" value="ABC_NikE_OppD_transporters"/>
    <property type="match status" value="2"/>
</dbReference>
<dbReference type="SUPFAM" id="SSF52540">
    <property type="entry name" value="P-loop containing nucleoside triphosphate hydrolases"/>
    <property type="match status" value="2"/>
</dbReference>
<dbReference type="GO" id="GO:0016887">
    <property type="term" value="F:ATP hydrolysis activity"/>
    <property type="evidence" value="ECO:0007669"/>
    <property type="project" value="InterPro"/>
</dbReference>
<dbReference type="InterPro" id="IPR027417">
    <property type="entry name" value="P-loop_NTPase"/>
</dbReference>
<dbReference type="RefSeq" id="WP_007317479.1">
    <property type="nucleotide sequence ID" value="NZ_BAEH01000047.1"/>
</dbReference>
<dbReference type="eggNOG" id="COG4172">
    <property type="taxonomic scope" value="Bacteria"/>
</dbReference>
<dbReference type="PROSITE" id="PS50893">
    <property type="entry name" value="ABC_TRANSPORTER_2"/>
    <property type="match status" value="2"/>
</dbReference>
<dbReference type="PANTHER" id="PTHR43776">
    <property type="entry name" value="TRANSPORT ATP-BINDING PROTEIN"/>
    <property type="match status" value="1"/>
</dbReference>
<keyword evidence="3 5" id="KW-0067">ATP-binding</keyword>
<name>H0QZ91_9ACTN</name>
<feature type="domain" description="ABC transporter" evidence="4">
    <location>
        <begin position="2"/>
        <end position="240"/>
    </location>
</feature>
<evidence type="ECO:0000313" key="5">
    <source>
        <dbReference type="EMBL" id="GAB18142.1"/>
    </source>
</evidence>
<dbReference type="GO" id="GO:0005524">
    <property type="term" value="F:ATP binding"/>
    <property type="evidence" value="ECO:0007669"/>
    <property type="project" value="UniProtKB-KW"/>
</dbReference>
<dbReference type="PANTHER" id="PTHR43776:SF8">
    <property type="entry name" value="ABC TRANSPORTER, ATP-BINDING PROTEIN"/>
    <property type="match status" value="1"/>
</dbReference>
<dbReference type="InterPro" id="IPR017871">
    <property type="entry name" value="ABC_transporter-like_CS"/>
</dbReference>
<feature type="domain" description="ABC transporter" evidence="4">
    <location>
        <begin position="260"/>
        <end position="469"/>
    </location>
</feature>
<evidence type="ECO:0000313" key="6">
    <source>
        <dbReference type="Proteomes" id="UP000035034"/>
    </source>
</evidence>
<accession>H0QZ91</accession>
<dbReference type="EMBL" id="BAEH01000047">
    <property type="protein sequence ID" value="GAB18142.1"/>
    <property type="molecule type" value="Genomic_DNA"/>
</dbReference>
<comment type="caution">
    <text evidence="5">The sequence shown here is derived from an EMBL/GenBank/DDBJ whole genome shotgun (WGS) entry which is preliminary data.</text>
</comment>
<dbReference type="InterPro" id="IPR050319">
    <property type="entry name" value="ABC_transp_ATP-bind"/>
</dbReference>
<dbReference type="AlphaFoldDB" id="H0QZ91"/>
<dbReference type="Gene3D" id="3.40.50.300">
    <property type="entry name" value="P-loop containing nucleotide triphosphate hydrolases"/>
    <property type="match status" value="2"/>
</dbReference>
<dbReference type="SMART" id="SM00382">
    <property type="entry name" value="AAA"/>
    <property type="match status" value="2"/>
</dbReference>
<keyword evidence="6" id="KW-1185">Reference proteome</keyword>
<dbReference type="PROSITE" id="PS00211">
    <property type="entry name" value="ABC_TRANSPORTER_1"/>
    <property type="match status" value="2"/>
</dbReference>
<evidence type="ECO:0000259" key="4">
    <source>
        <dbReference type="PROSITE" id="PS50893"/>
    </source>
</evidence>
<dbReference type="Pfam" id="PF00005">
    <property type="entry name" value="ABC_tran"/>
    <property type="match status" value="2"/>
</dbReference>
<reference evidence="5 6" key="1">
    <citation type="submission" date="2011-12" db="EMBL/GenBank/DDBJ databases">
        <title>Whole genome shotgun sequence of Gordonia effusa NBRC 100432.</title>
        <authorList>
            <person name="Yoshida I."/>
            <person name="Takarada H."/>
            <person name="Hosoyama A."/>
            <person name="Tsuchikane K."/>
            <person name="Katsumata H."/>
            <person name="Yamazaki S."/>
            <person name="Fujita N."/>
        </authorList>
    </citation>
    <scope>NUCLEOTIDE SEQUENCE [LARGE SCALE GENOMIC DNA]</scope>
    <source>
        <strain evidence="5 6">NBRC 100432</strain>
    </source>
</reference>
<dbReference type="OrthoDB" id="8036461at2"/>
<proteinExistence type="predicted"/>
<dbReference type="STRING" id="1077974.GOEFS_047_00010"/>
<sequence length="469" mass="49224">MLEIEALNVSIGDSAILHDVSLSVGAGEKVVVVGASGSGKSTLARTILGLPNGRVRLDAKALRIDGSDLPAPRSRAWRSVRGRRVGYVPQDPGSSLNPVRRIKSQVREALQLTGQPYSDREVALRLAEAGLSDPTISSRYPHELSGGQRQRVLIAIALAGRPGLVVADEPTSALDADVANQVLDVLTSSGTGLLLITHDLTLVGGRADRVVVFDQGRVVEEAPALSLLSSPSSSAAKALKAAMPGRRVPQPIPEPHEVVLSASNVSVRLGGTTILDEVDVSVHRGETLAVVGPSGSGKSTLARVLTGLTAPTAGTVWRDGRVQLVSQNPFSALDPRWTVERIVAESLHPSLGLSASDRRERVGQALDEVGLGSTFLSRRPSELSGGQSQRVAIARALASHPAAVVLDEAVSALDVVSQARVLDILERLQAVHGISYVFITHNLTVAHDIAHRFVQVNAGRVIESASAAV</sequence>